<reference evidence="1" key="1">
    <citation type="submission" date="2021-06" db="EMBL/GenBank/DDBJ databases">
        <authorList>
            <person name="Kallberg Y."/>
            <person name="Tangrot J."/>
            <person name="Rosling A."/>
        </authorList>
    </citation>
    <scope>NUCLEOTIDE SEQUENCE</scope>
    <source>
        <strain evidence="1">UK204</strain>
    </source>
</reference>
<organism evidence="1 2">
    <name type="scientific">Funneliformis caledonium</name>
    <dbReference type="NCBI Taxonomy" id="1117310"/>
    <lineage>
        <taxon>Eukaryota</taxon>
        <taxon>Fungi</taxon>
        <taxon>Fungi incertae sedis</taxon>
        <taxon>Mucoromycota</taxon>
        <taxon>Glomeromycotina</taxon>
        <taxon>Glomeromycetes</taxon>
        <taxon>Glomerales</taxon>
        <taxon>Glomeraceae</taxon>
        <taxon>Funneliformis</taxon>
    </lineage>
</organism>
<evidence type="ECO:0000313" key="2">
    <source>
        <dbReference type="Proteomes" id="UP000789570"/>
    </source>
</evidence>
<keyword evidence="2" id="KW-1185">Reference proteome</keyword>
<comment type="caution">
    <text evidence="1">The sequence shown here is derived from an EMBL/GenBank/DDBJ whole genome shotgun (WGS) entry which is preliminary data.</text>
</comment>
<dbReference type="Proteomes" id="UP000789570">
    <property type="component" value="Unassembled WGS sequence"/>
</dbReference>
<name>A0A9N9BE31_9GLOM</name>
<proteinExistence type="predicted"/>
<accession>A0A9N9BE31</accession>
<sequence length="135" mass="15639">MDMSMGLRNIMGFVAIVWDNEIWKGYAEFQKKFGKRISLTCVNEGLTDNNEAIIVFVYVLEYTPELLVYHMKFISNFINIHFIKILCLAFVLAVQVTDVCTFGGSFQNTEELDKKCLSDFGRDLKMEIQTHNQSY</sequence>
<dbReference type="AlphaFoldDB" id="A0A9N9BE31"/>
<dbReference type="EMBL" id="CAJVPQ010001641">
    <property type="protein sequence ID" value="CAG8562644.1"/>
    <property type="molecule type" value="Genomic_DNA"/>
</dbReference>
<gene>
    <name evidence="1" type="ORF">FCALED_LOCUS6683</name>
</gene>
<evidence type="ECO:0000313" key="1">
    <source>
        <dbReference type="EMBL" id="CAG8562644.1"/>
    </source>
</evidence>
<protein>
    <submittedName>
        <fullName evidence="1">6118_t:CDS:1</fullName>
    </submittedName>
</protein>